<protein>
    <submittedName>
        <fullName evidence="11">Outer membrane protein assembly factor BamB</fullName>
    </submittedName>
</protein>
<feature type="domain" description="Cytochrome c" evidence="10">
    <location>
        <begin position="475"/>
        <end position="552"/>
    </location>
</feature>
<organism evidence="11 12">
    <name type="scientific">Neolewinella maritima</name>
    <dbReference type="NCBI Taxonomy" id="1383882"/>
    <lineage>
        <taxon>Bacteria</taxon>
        <taxon>Pseudomonadati</taxon>
        <taxon>Bacteroidota</taxon>
        <taxon>Saprospiria</taxon>
        <taxon>Saprospirales</taxon>
        <taxon>Lewinellaceae</taxon>
        <taxon>Neolewinella</taxon>
    </lineage>
</organism>
<evidence type="ECO:0000313" key="12">
    <source>
        <dbReference type="Proteomes" id="UP000837803"/>
    </source>
</evidence>
<dbReference type="PANTHER" id="PTHR32303">
    <property type="entry name" value="QUINOPROTEIN ALCOHOL DEHYDROGENASE (CYTOCHROME C)"/>
    <property type="match status" value="1"/>
</dbReference>
<evidence type="ECO:0000256" key="6">
    <source>
        <dbReference type="ARBA" id="ARBA00023002"/>
    </source>
</evidence>
<name>A0ABM9B3L7_9BACT</name>
<dbReference type="Pfam" id="PF01011">
    <property type="entry name" value="PQQ"/>
    <property type="match status" value="2"/>
</dbReference>
<accession>A0ABM9B3L7</accession>
<dbReference type="InterPro" id="IPR011047">
    <property type="entry name" value="Quinoprotein_ADH-like_sf"/>
</dbReference>
<keyword evidence="6" id="KW-0560">Oxidoreductase</keyword>
<evidence type="ECO:0000259" key="10">
    <source>
        <dbReference type="PROSITE" id="PS51007"/>
    </source>
</evidence>
<keyword evidence="7 8" id="KW-0408">Iron</keyword>
<dbReference type="Gene3D" id="2.140.10.10">
    <property type="entry name" value="Quinoprotein alcohol dehydrogenase-like superfamily"/>
    <property type="match status" value="2"/>
</dbReference>
<dbReference type="SUPFAM" id="SSF46626">
    <property type="entry name" value="Cytochrome c"/>
    <property type="match status" value="1"/>
</dbReference>
<evidence type="ECO:0000256" key="8">
    <source>
        <dbReference type="PROSITE-ProRule" id="PRU00433"/>
    </source>
</evidence>
<dbReference type="SUPFAM" id="SSF50998">
    <property type="entry name" value="Quinoprotein alcohol dehydrogenase-like"/>
    <property type="match status" value="1"/>
</dbReference>
<evidence type="ECO:0000256" key="9">
    <source>
        <dbReference type="SAM" id="SignalP"/>
    </source>
</evidence>
<dbReference type="EMBL" id="CAKLPZ010000003">
    <property type="protein sequence ID" value="CAH1001520.1"/>
    <property type="molecule type" value="Genomic_DNA"/>
</dbReference>
<dbReference type="PROSITE" id="PS51007">
    <property type="entry name" value="CYTC"/>
    <property type="match status" value="1"/>
</dbReference>
<keyword evidence="3 8" id="KW-0349">Heme</keyword>
<dbReference type="InterPro" id="IPR009056">
    <property type="entry name" value="Cyt_c-like_dom"/>
</dbReference>
<feature type="signal peptide" evidence="9">
    <location>
        <begin position="1"/>
        <end position="21"/>
    </location>
</feature>
<comment type="caution">
    <text evidence="11">The sequence shown here is derived from an EMBL/GenBank/DDBJ whole genome shotgun (WGS) entry which is preliminary data.</text>
</comment>
<evidence type="ECO:0000256" key="2">
    <source>
        <dbReference type="ARBA" id="ARBA00008156"/>
    </source>
</evidence>
<dbReference type="InterPro" id="IPR018391">
    <property type="entry name" value="PQQ_b-propeller_rpt"/>
</dbReference>
<feature type="chain" id="PRO_5047473469" evidence="9">
    <location>
        <begin position="22"/>
        <end position="722"/>
    </location>
</feature>
<dbReference type="RefSeq" id="WP_238751372.1">
    <property type="nucleotide sequence ID" value="NZ_CAKLPZ010000003.1"/>
</dbReference>
<reference evidence="11" key="1">
    <citation type="submission" date="2021-12" db="EMBL/GenBank/DDBJ databases">
        <authorList>
            <person name="Rodrigo-Torres L."/>
            <person name="Arahal R. D."/>
            <person name="Lucena T."/>
        </authorList>
    </citation>
    <scope>NUCLEOTIDE SEQUENCE</scope>
    <source>
        <strain evidence="11">CECT 8419</strain>
    </source>
</reference>
<gene>
    <name evidence="11" type="primary">bamB</name>
    <name evidence="11" type="ORF">LEM8419_02423</name>
</gene>
<dbReference type="InterPro" id="IPR002372">
    <property type="entry name" value="PQQ_rpt_dom"/>
</dbReference>
<dbReference type="SMART" id="SM00564">
    <property type="entry name" value="PQQ"/>
    <property type="match status" value="5"/>
</dbReference>
<keyword evidence="4 8" id="KW-0479">Metal-binding</keyword>
<evidence type="ECO:0000256" key="3">
    <source>
        <dbReference type="ARBA" id="ARBA00022617"/>
    </source>
</evidence>
<dbReference type="CDD" id="cd10280">
    <property type="entry name" value="PQQ_mGDH"/>
    <property type="match status" value="1"/>
</dbReference>
<proteinExistence type="inferred from homology"/>
<dbReference type="PROSITE" id="PS51257">
    <property type="entry name" value="PROKAR_LIPOPROTEIN"/>
    <property type="match status" value="1"/>
</dbReference>
<dbReference type="PANTHER" id="PTHR32303:SF4">
    <property type="entry name" value="QUINOPROTEIN GLUCOSE DEHYDROGENASE"/>
    <property type="match status" value="1"/>
</dbReference>
<dbReference type="Proteomes" id="UP000837803">
    <property type="component" value="Unassembled WGS sequence"/>
</dbReference>
<comment type="cofactor">
    <cofactor evidence="1">
        <name>pyrroloquinoline quinone</name>
        <dbReference type="ChEBI" id="CHEBI:58442"/>
    </cofactor>
</comment>
<comment type="similarity">
    <text evidence="2">Belongs to the bacterial PQQ dehydrogenase family.</text>
</comment>
<dbReference type="Gene3D" id="1.10.760.10">
    <property type="entry name" value="Cytochrome c-like domain"/>
    <property type="match status" value="1"/>
</dbReference>
<evidence type="ECO:0000256" key="1">
    <source>
        <dbReference type="ARBA" id="ARBA00001931"/>
    </source>
</evidence>
<dbReference type="InterPro" id="IPR017511">
    <property type="entry name" value="PQQ_mDH"/>
</dbReference>
<keyword evidence="5 9" id="KW-0732">Signal</keyword>
<evidence type="ECO:0000256" key="5">
    <source>
        <dbReference type="ARBA" id="ARBA00022729"/>
    </source>
</evidence>
<dbReference type="InterPro" id="IPR036909">
    <property type="entry name" value="Cyt_c-like_dom_sf"/>
</dbReference>
<dbReference type="Pfam" id="PF13442">
    <property type="entry name" value="Cytochrome_CBB3"/>
    <property type="match status" value="1"/>
</dbReference>
<sequence>MLRFLVVLVLLSLLACDTAPAPPPLSDRPANWGHYLGDAATTQYSALTQLDTSNVARLVPAWSYASGDLDTLNRSQIQCNPLVIDGTLYGTNPQLKAFALDAATGQERWTFDPVVFSDELLGMSTNRGLSYWTDGSQARIYYPAGPFLYALDATTGEPVRAFGTDGRVDLHTGLGEGAQEQFVISTSPGVIFEDLIIMGGRVSEDLGAAPGHIRAFDLETGALRWIFHTLPEPGEAGAETWPADRSPLTGGANAWAGMSLDTERGYVYVPTGSAAYDFYGGNRPGDNLYANCVLALDARTGKRVWHYQTVHHDLWDRDHPATPVLLTVQHDGAARDAVAQVTKGGYLFLLDRDTGEPLFPVEERSFPASDLLGETSSPTQPMPVLPPPFTRQRLTAEDLYPFDSVMNREARELLTRSRYGGPFIPPSEQGTVMFPGFDGGAEWGGASYSPTDRLFFVNANEMPWMLKMNPVADLAGQDPGRAVYAMACQACHGSDLRGGGVFQSPSLLGLAGRLDGPQITQTILNGQGAMPAVNWLSDQQVREVTEWILTLPEDAVLEAPQAADGQSDKVEATGAGPWPYPYIMDGYRRLKTRDGHPITAPPWGTLTALDLDLGSIRWQVPLGSYPDLAARGIDDTGSENYGGPVATAGGILFIAATLDEKIRAFRTRDGALLWEAPLPAAGYATPSVYAVAGRQYVVVACGGGKLGTKSGDRYVAFALPAK</sequence>
<keyword evidence="12" id="KW-1185">Reference proteome</keyword>
<evidence type="ECO:0000313" key="11">
    <source>
        <dbReference type="EMBL" id="CAH1001520.1"/>
    </source>
</evidence>
<evidence type="ECO:0000256" key="7">
    <source>
        <dbReference type="ARBA" id="ARBA00023004"/>
    </source>
</evidence>
<evidence type="ECO:0000256" key="4">
    <source>
        <dbReference type="ARBA" id="ARBA00022723"/>
    </source>
</evidence>